<keyword evidence="3" id="KW-0808">Transferase</keyword>
<name>A0A0G1VNM1_9BACT</name>
<proteinExistence type="predicted"/>
<dbReference type="PANTHER" id="PTHR45947:SF3">
    <property type="entry name" value="SULFOQUINOVOSYL TRANSFERASE SQD2"/>
    <property type="match status" value="1"/>
</dbReference>
<evidence type="ECO:0000259" key="2">
    <source>
        <dbReference type="Pfam" id="PF13439"/>
    </source>
</evidence>
<gene>
    <name evidence="3" type="ORF">UY39_C0005G0008</name>
</gene>
<dbReference type="AlphaFoldDB" id="A0A0G1VNM1"/>
<feature type="domain" description="Glycosyl transferase family 1" evidence="1">
    <location>
        <begin position="197"/>
        <end position="363"/>
    </location>
</feature>
<evidence type="ECO:0000313" key="3">
    <source>
        <dbReference type="EMBL" id="KKW07895.1"/>
    </source>
</evidence>
<dbReference type="EMBL" id="LCPV01000005">
    <property type="protein sequence ID" value="KKW07895.1"/>
    <property type="molecule type" value="Genomic_DNA"/>
</dbReference>
<dbReference type="Gene3D" id="3.40.50.2000">
    <property type="entry name" value="Glycogen Phosphorylase B"/>
    <property type="match status" value="2"/>
</dbReference>
<dbReference type="GO" id="GO:0016758">
    <property type="term" value="F:hexosyltransferase activity"/>
    <property type="evidence" value="ECO:0007669"/>
    <property type="project" value="TreeGrafter"/>
</dbReference>
<comment type="caution">
    <text evidence="3">The sequence shown here is derived from an EMBL/GenBank/DDBJ whole genome shotgun (WGS) entry which is preliminary data.</text>
</comment>
<dbReference type="Pfam" id="PF00534">
    <property type="entry name" value="Glycos_transf_1"/>
    <property type="match status" value="1"/>
</dbReference>
<evidence type="ECO:0000259" key="1">
    <source>
        <dbReference type="Pfam" id="PF00534"/>
    </source>
</evidence>
<protein>
    <submittedName>
        <fullName evidence="3">Glycosyl transferase group 1</fullName>
    </submittedName>
</protein>
<sequence>MKIAMLHWAYPPVIGGVETHLVQLCPALVRAGHQVSVLTGSHEGIPQLYIDRGVQIRRVSLMNLGLLSKKVSASLEGAIADAVRSYFDESKPDLIHVHNLHYFSEAHARVVKNEANKRKIPIVLTAHNVWNDRLFMNITRIGAWDHTIAVSKFIKHALMGYGTPSHDVTVIHHGIDGTPFFDAKPEEAHKLYPQLRGRNVIFHPARMHVDKGSHIVAQAFRLVKRRIPDALLVMAGTTDVVDWHNLQEEGMAKVLELLNHFGLQRDVLVDQYPVERMPLMYAACTLVVYPSIFDEPFGLATIEAMSAGKSIIVTPRGGMSEIIKARKNGLIVPSGDPVSLANAIVRLLKHPEVASRMGRTGREMFREKYQLEIMVQDTIAVYNKCLQKYQ</sequence>
<dbReference type="Proteomes" id="UP000034589">
    <property type="component" value="Unassembled WGS sequence"/>
</dbReference>
<dbReference type="InterPro" id="IPR001296">
    <property type="entry name" value="Glyco_trans_1"/>
</dbReference>
<organism evidence="3 4">
    <name type="scientific">Candidatus Kaiserbacteria bacterium GW2011_GWC2_49_12</name>
    <dbReference type="NCBI Taxonomy" id="1618675"/>
    <lineage>
        <taxon>Bacteria</taxon>
        <taxon>Candidatus Kaiseribacteriota</taxon>
    </lineage>
</organism>
<reference evidence="3 4" key="1">
    <citation type="journal article" date="2015" name="Nature">
        <title>rRNA introns, odd ribosomes, and small enigmatic genomes across a large radiation of phyla.</title>
        <authorList>
            <person name="Brown C.T."/>
            <person name="Hug L.A."/>
            <person name="Thomas B.C."/>
            <person name="Sharon I."/>
            <person name="Castelle C.J."/>
            <person name="Singh A."/>
            <person name="Wilkins M.J."/>
            <person name="Williams K.H."/>
            <person name="Banfield J.F."/>
        </authorList>
    </citation>
    <scope>NUCLEOTIDE SEQUENCE [LARGE SCALE GENOMIC DNA]</scope>
</reference>
<feature type="domain" description="Glycosyltransferase subfamily 4-like N-terminal" evidence="2">
    <location>
        <begin position="14"/>
        <end position="176"/>
    </location>
</feature>
<dbReference type="SUPFAM" id="SSF53756">
    <property type="entry name" value="UDP-Glycosyltransferase/glycogen phosphorylase"/>
    <property type="match status" value="1"/>
</dbReference>
<dbReference type="InterPro" id="IPR028098">
    <property type="entry name" value="Glyco_trans_4-like_N"/>
</dbReference>
<evidence type="ECO:0000313" key="4">
    <source>
        <dbReference type="Proteomes" id="UP000034589"/>
    </source>
</evidence>
<dbReference type="Pfam" id="PF13439">
    <property type="entry name" value="Glyco_transf_4"/>
    <property type="match status" value="1"/>
</dbReference>
<accession>A0A0G1VNM1</accession>
<dbReference type="InterPro" id="IPR050194">
    <property type="entry name" value="Glycosyltransferase_grp1"/>
</dbReference>
<dbReference type="PANTHER" id="PTHR45947">
    <property type="entry name" value="SULFOQUINOVOSYL TRANSFERASE SQD2"/>
    <property type="match status" value="1"/>
</dbReference>
<dbReference type="CDD" id="cd03801">
    <property type="entry name" value="GT4_PimA-like"/>
    <property type="match status" value="1"/>
</dbReference>